<organism evidence="2 3">
    <name type="scientific">Candidatus Borkfalkia ceftriaxoniphila</name>
    <dbReference type="NCBI Taxonomy" id="2508949"/>
    <lineage>
        <taxon>Bacteria</taxon>
        <taxon>Bacillati</taxon>
        <taxon>Bacillota</taxon>
        <taxon>Clostridia</taxon>
        <taxon>Christensenellales</taxon>
        <taxon>Christensenellaceae</taxon>
        <taxon>Candidatus Borkfalkia</taxon>
    </lineage>
</organism>
<sequence>MDDTLCILSFVGFLSFLFPIFLNVNAFVDGKEKKGCFGIYLFRFFKIYGGYATLYKEGIAFHLTKKKAVLLPYKELGNTRKKFEITDGFQVYSYHQIVEIGNRENVGGAVLAAAFIESLAGALFARFFAKKKYLSLKSGVMLTPESDTLKVSVSMTAIFNLLVLSMASTKILLEKVIEYERKRKKQKSRRNGGNLTS</sequence>
<name>A0A4Q2K5F4_9FIRM</name>
<feature type="transmembrane region" description="Helical" evidence="1">
    <location>
        <begin position="149"/>
        <end position="173"/>
    </location>
</feature>
<evidence type="ECO:0000256" key="1">
    <source>
        <dbReference type="SAM" id="Phobius"/>
    </source>
</evidence>
<dbReference type="RefSeq" id="WP_129226368.1">
    <property type="nucleotide sequence ID" value="NZ_SDOZ01000003.1"/>
</dbReference>
<comment type="caution">
    <text evidence="2">The sequence shown here is derived from an EMBL/GenBank/DDBJ whole genome shotgun (WGS) entry which is preliminary data.</text>
</comment>
<evidence type="ECO:0000313" key="2">
    <source>
        <dbReference type="EMBL" id="RXZ58152.1"/>
    </source>
</evidence>
<dbReference type="AlphaFoldDB" id="A0A4Q2K5F4"/>
<keyword evidence="3" id="KW-1185">Reference proteome</keyword>
<dbReference type="EMBL" id="SDOZ01000003">
    <property type="protein sequence ID" value="RXZ58152.1"/>
    <property type="molecule type" value="Genomic_DNA"/>
</dbReference>
<keyword evidence="1" id="KW-0472">Membrane</keyword>
<dbReference type="Proteomes" id="UP000291269">
    <property type="component" value="Unassembled WGS sequence"/>
</dbReference>
<proteinExistence type="predicted"/>
<evidence type="ECO:0008006" key="4">
    <source>
        <dbReference type="Google" id="ProtNLM"/>
    </source>
</evidence>
<keyword evidence="1" id="KW-0812">Transmembrane</keyword>
<gene>
    <name evidence="2" type="ORF">ESZ91_08805</name>
</gene>
<feature type="transmembrane region" description="Helical" evidence="1">
    <location>
        <begin position="6"/>
        <end position="28"/>
    </location>
</feature>
<keyword evidence="1" id="KW-1133">Transmembrane helix</keyword>
<feature type="transmembrane region" description="Helical" evidence="1">
    <location>
        <begin position="106"/>
        <end position="129"/>
    </location>
</feature>
<protein>
    <recommendedName>
        <fullName evidence="4">DUF2953 domain-containing protein</fullName>
    </recommendedName>
</protein>
<accession>A0A4Q2K5F4</accession>
<evidence type="ECO:0000313" key="3">
    <source>
        <dbReference type="Proteomes" id="UP000291269"/>
    </source>
</evidence>
<reference evidence="2 3" key="1">
    <citation type="journal article" date="2019" name="Gut">
        <title>Antibiotics-induced monodominance of a novel gut bacterial order.</title>
        <authorList>
            <person name="Hildebrand F."/>
            <person name="Moitinho-Silva L."/>
            <person name="Blasche S."/>
            <person name="Jahn M.T."/>
            <person name="Gossmann T.I."/>
            <person name="Heuerta-Cepas J."/>
            <person name="Hercog R."/>
            <person name="Luetge M."/>
            <person name="Bahram M."/>
            <person name="Pryszlak A."/>
            <person name="Alves R.J."/>
            <person name="Waszak S.M."/>
            <person name="Zhu A."/>
            <person name="Ye L."/>
            <person name="Costea P.I."/>
            <person name="Aalvink S."/>
            <person name="Belzer C."/>
            <person name="Forslund S.K."/>
            <person name="Sunagawa S."/>
            <person name="Hentschel U."/>
            <person name="Merten C."/>
            <person name="Patil K.R."/>
            <person name="Benes V."/>
            <person name="Bork P."/>
        </authorList>
    </citation>
    <scope>NUCLEOTIDE SEQUENCE [LARGE SCALE GENOMIC DNA]</scope>
    <source>
        <strain evidence="2 3">HDS1380</strain>
    </source>
</reference>